<feature type="non-terminal residue" evidence="7">
    <location>
        <position position="132"/>
    </location>
</feature>
<keyword evidence="8" id="KW-1185">Reference proteome</keyword>
<organism evidence="7 8">
    <name type="scientific">Halocaridina rubra</name>
    <name type="common">Hawaiian red shrimp</name>
    <dbReference type="NCBI Taxonomy" id="373956"/>
    <lineage>
        <taxon>Eukaryota</taxon>
        <taxon>Metazoa</taxon>
        <taxon>Ecdysozoa</taxon>
        <taxon>Arthropoda</taxon>
        <taxon>Crustacea</taxon>
        <taxon>Multicrustacea</taxon>
        <taxon>Malacostraca</taxon>
        <taxon>Eumalacostraca</taxon>
        <taxon>Eucarida</taxon>
        <taxon>Decapoda</taxon>
        <taxon>Pleocyemata</taxon>
        <taxon>Caridea</taxon>
        <taxon>Atyoidea</taxon>
        <taxon>Atyidae</taxon>
        <taxon>Halocaridina</taxon>
    </lineage>
</organism>
<reference evidence="7 8" key="1">
    <citation type="submission" date="2023-11" db="EMBL/GenBank/DDBJ databases">
        <title>Halocaridina rubra genome assembly.</title>
        <authorList>
            <person name="Smith C."/>
        </authorList>
    </citation>
    <scope>NUCLEOTIDE SEQUENCE [LARGE SCALE GENOMIC DNA]</scope>
    <source>
        <strain evidence="7">EP-1</strain>
        <tissue evidence="7">Whole</tissue>
    </source>
</reference>
<dbReference type="GO" id="GO:0007189">
    <property type="term" value="P:adenylate cyclase-activating G protein-coupled receptor signaling pathway"/>
    <property type="evidence" value="ECO:0007669"/>
    <property type="project" value="TreeGrafter"/>
</dbReference>
<protein>
    <recommendedName>
        <fullName evidence="6">G-protein coupled receptors family 1 profile domain-containing protein</fullName>
    </recommendedName>
</protein>
<comment type="subcellular location">
    <subcellularLocation>
        <location evidence="1">Membrane</location>
    </subcellularLocation>
</comment>
<dbReference type="GO" id="GO:0008528">
    <property type="term" value="F:G protein-coupled peptide receptor activity"/>
    <property type="evidence" value="ECO:0007669"/>
    <property type="project" value="TreeGrafter"/>
</dbReference>
<dbReference type="EMBL" id="JAXCGZ010005003">
    <property type="protein sequence ID" value="KAK7081397.1"/>
    <property type="molecule type" value="Genomic_DNA"/>
</dbReference>
<feature type="non-terminal residue" evidence="7">
    <location>
        <position position="1"/>
    </location>
</feature>
<keyword evidence="4 5" id="KW-0472">Membrane</keyword>
<dbReference type="PANTHER" id="PTHR24372:SF77">
    <property type="entry name" value="G-PROTEIN COUPLED RECEPTORS FAMILY 1 PROFILE DOMAIN-CONTAINING PROTEIN"/>
    <property type="match status" value="1"/>
</dbReference>
<dbReference type="PROSITE" id="PS50262">
    <property type="entry name" value="G_PROTEIN_RECEP_F1_2"/>
    <property type="match status" value="1"/>
</dbReference>
<feature type="domain" description="G-protein coupled receptors family 1 profile" evidence="6">
    <location>
        <begin position="50"/>
        <end position="132"/>
    </location>
</feature>
<dbReference type="Proteomes" id="UP001381693">
    <property type="component" value="Unassembled WGS sequence"/>
</dbReference>
<name>A0AAN9AED4_HALRR</name>
<dbReference type="GO" id="GO:0009755">
    <property type="term" value="P:hormone-mediated signaling pathway"/>
    <property type="evidence" value="ECO:0007669"/>
    <property type="project" value="TreeGrafter"/>
</dbReference>
<dbReference type="InterPro" id="IPR017452">
    <property type="entry name" value="GPCR_Rhodpsn_7TM"/>
</dbReference>
<feature type="transmembrane region" description="Helical" evidence="5">
    <location>
        <begin position="34"/>
        <end position="57"/>
    </location>
</feature>
<evidence type="ECO:0000256" key="1">
    <source>
        <dbReference type="ARBA" id="ARBA00004370"/>
    </source>
</evidence>
<dbReference type="PRINTS" id="PR00373">
    <property type="entry name" value="GLYCHORMONER"/>
</dbReference>
<dbReference type="AlphaFoldDB" id="A0AAN9AED4"/>
<evidence type="ECO:0000256" key="3">
    <source>
        <dbReference type="ARBA" id="ARBA00022989"/>
    </source>
</evidence>
<accession>A0AAN9AED4</accession>
<evidence type="ECO:0000256" key="5">
    <source>
        <dbReference type="SAM" id="Phobius"/>
    </source>
</evidence>
<dbReference type="InterPro" id="IPR002131">
    <property type="entry name" value="Gphrmn_rcpt_fam"/>
</dbReference>
<proteinExistence type="predicted"/>
<evidence type="ECO:0000256" key="2">
    <source>
        <dbReference type="ARBA" id="ARBA00022692"/>
    </source>
</evidence>
<comment type="caution">
    <text evidence="7">The sequence shown here is derived from an EMBL/GenBank/DDBJ whole genome shotgun (WGS) entry which is preliminary data.</text>
</comment>
<dbReference type="PANTHER" id="PTHR24372">
    <property type="entry name" value="GLYCOPROTEIN HORMONE RECEPTOR"/>
    <property type="match status" value="1"/>
</dbReference>
<keyword evidence="3 5" id="KW-1133">Transmembrane helix</keyword>
<evidence type="ECO:0000259" key="6">
    <source>
        <dbReference type="PROSITE" id="PS50262"/>
    </source>
</evidence>
<feature type="transmembrane region" description="Helical" evidence="5">
    <location>
        <begin position="69"/>
        <end position="92"/>
    </location>
</feature>
<gene>
    <name evidence="7" type="ORF">SK128_018117</name>
</gene>
<dbReference type="GO" id="GO:0016500">
    <property type="term" value="F:protein-hormone receptor activity"/>
    <property type="evidence" value="ECO:0007669"/>
    <property type="project" value="InterPro"/>
</dbReference>
<dbReference type="GO" id="GO:0005886">
    <property type="term" value="C:plasma membrane"/>
    <property type="evidence" value="ECO:0007669"/>
    <property type="project" value="TreeGrafter"/>
</dbReference>
<evidence type="ECO:0000256" key="4">
    <source>
        <dbReference type="ARBA" id="ARBA00023136"/>
    </source>
</evidence>
<dbReference type="SUPFAM" id="SSF81321">
    <property type="entry name" value="Family A G protein-coupled receptor-like"/>
    <property type="match status" value="1"/>
</dbReference>
<evidence type="ECO:0000313" key="8">
    <source>
        <dbReference type="Proteomes" id="UP001381693"/>
    </source>
</evidence>
<dbReference type="Gene3D" id="1.20.1070.10">
    <property type="entry name" value="Rhodopsin 7-helix transmembrane proteins"/>
    <property type="match status" value="1"/>
</dbReference>
<sequence length="132" mass="15226">WTDEFRFCCLARHVKKCHPKADEFSSCEDLMTNVVLRVCVWLLGILALTGNFLVILWRIIYHADNEVHSFLITNLAIGDLCMGLYLLIIAIVDYQYRGVYFLYDAMWRTSTLCHLAGFFSTFSSELSVITLT</sequence>
<keyword evidence="2 5" id="KW-0812">Transmembrane</keyword>
<evidence type="ECO:0000313" key="7">
    <source>
        <dbReference type="EMBL" id="KAK7081397.1"/>
    </source>
</evidence>